<feature type="region of interest" description="Disordered" evidence="6">
    <location>
        <begin position="1"/>
        <end position="26"/>
    </location>
</feature>
<feature type="transmembrane region" description="Helical" evidence="7">
    <location>
        <begin position="377"/>
        <end position="403"/>
    </location>
</feature>
<keyword evidence="4 7" id="KW-1133">Transmembrane helix</keyword>
<organism evidence="9 10">
    <name type="scientific">Knufia fluminis</name>
    <dbReference type="NCBI Taxonomy" id="191047"/>
    <lineage>
        <taxon>Eukaryota</taxon>
        <taxon>Fungi</taxon>
        <taxon>Dikarya</taxon>
        <taxon>Ascomycota</taxon>
        <taxon>Pezizomycotina</taxon>
        <taxon>Eurotiomycetes</taxon>
        <taxon>Chaetothyriomycetidae</taxon>
        <taxon>Chaetothyriales</taxon>
        <taxon>Trichomeriaceae</taxon>
        <taxon>Knufia</taxon>
    </lineage>
</organism>
<protein>
    <recommendedName>
        <fullName evidence="8">Amino acid transporter transmembrane domain-containing protein</fullName>
    </recommendedName>
</protein>
<feature type="compositionally biased region" description="Polar residues" evidence="6">
    <location>
        <begin position="14"/>
        <end position="23"/>
    </location>
</feature>
<evidence type="ECO:0000256" key="5">
    <source>
        <dbReference type="ARBA" id="ARBA00023136"/>
    </source>
</evidence>
<reference evidence="9 10" key="1">
    <citation type="submission" date="2022-12" db="EMBL/GenBank/DDBJ databases">
        <title>Genomic features and morphological characterization of a novel Knufia sp. strain isolated from spacecraft assembly facility.</title>
        <authorList>
            <person name="Teixeira M."/>
            <person name="Chander A.M."/>
            <person name="Stajich J.E."/>
            <person name="Venkateswaran K."/>
        </authorList>
    </citation>
    <scope>NUCLEOTIDE SEQUENCE [LARGE SCALE GENOMIC DNA]</scope>
    <source>
        <strain evidence="9 10">FJI-L2-BK-P2</strain>
    </source>
</reference>
<feature type="transmembrane region" description="Helical" evidence="7">
    <location>
        <begin position="184"/>
        <end position="207"/>
    </location>
</feature>
<dbReference type="GO" id="GO:0015179">
    <property type="term" value="F:L-amino acid transmembrane transporter activity"/>
    <property type="evidence" value="ECO:0007669"/>
    <property type="project" value="TreeGrafter"/>
</dbReference>
<gene>
    <name evidence="9" type="ORF">OHC33_003801</name>
</gene>
<dbReference type="FunFam" id="1.20.1740.10:FF:000039">
    <property type="entry name" value="Neutral amino acid transporter (Eurofung)"/>
    <property type="match status" value="1"/>
</dbReference>
<feature type="transmembrane region" description="Helical" evidence="7">
    <location>
        <begin position="55"/>
        <end position="72"/>
    </location>
</feature>
<evidence type="ECO:0000256" key="2">
    <source>
        <dbReference type="ARBA" id="ARBA00008066"/>
    </source>
</evidence>
<feature type="transmembrane region" description="Helical" evidence="7">
    <location>
        <begin position="269"/>
        <end position="291"/>
    </location>
</feature>
<dbReference type="InterPro" id="IPR013057">
    <property type="entry name" value="AA_transpt_TM"/>
</dbReference>
<dbReference type="PANTHER" id="PTHR22950:SF697">
    <property type="entry name" value="AMINO ACID TRANSPORTER (EUROFUNG)"/>
    <property type="match status" value="1"/>
</dbReference>
<dbReference type="Proteomes" id="UP001316803">
    <property type="component" value="Unassembled WGS sequence"/>
</dbReference>
<comment type="subcellular location">
    <subcellularLocation>
        <location evidence="1">Membrane</location>
        <topology evidence="1">Multi-pass membrane protein</topology>
    </subcellularLocation>
</comment>
<feature type="transmembrane region" description="Helical" evidence="7">
    <location>
        <begin position="351"/>
        <end position="371"/>
    </location>
</feature>
<feature type="transmembrane region" description="Helical" evidence="7">
    <location>
        <begin position="130"/>
        <end position="151"/>
    </location>
</feature>
<comment type="caution">
    <text evidence="9">The sequence shown here is derived from an EMBL/GenBank/DDBJ whole genome shotgun (WGS) entry which is preliminary data.</text>
</comment>
<evidence type="ECO:0000259" key="8">
    <source>
        <dbReference type="Pfam" id="PF01490"/>
    </source>
</evidence>
<evidence type="ECO:0000256" key="1">
    <source>
        <dbReference type="ARBA" id="ARBA00004141"/>
    </source>
</evidence>
<dbReference type="Pfam" id="PF01490">
    <property type="entry name" value="Aa_trans"/>
    <property type="match status" value="1"/>
</dbReference>
<accession>A0AAN8ENN5</accession>
<dbReference type="EMBL" id="JAKLMC020000007">
    <property type="protein sequence ID" value="KAK5955122.1"/>
    <property type="molecule type" value="Genomic_DNA"/>
</dbReference>
<feature type="transmembrane region" description="Helical" evidence="7">
    <location>
        <begin position="78"/>
        <end position="95"/>
    </location>
</feature>
<feature type="transmembrane region" description="Helical" evidence="7">
    <location>
        <begin position="311"/>
        <end position="330"/>
    </location>
</feature>
<keyword evidence="10" id="KW-1185">Reference proteome</keyword>
<feature type="transmembrane region" description="Helical" evidence="7">
    <location>
        <begin position="424"/>
        <end position="442"/>
    </location>
</feature>
<sequence length="474" mass="51055">MNNKHDAEKAQISPVRSQESTSPEILKAEPREQEVFQISEDGVDFRTVTWPRASIIFLKILFATGVLSIPAAMYEIGAVGGALILLGFGMLNCYVGTIQGDFRNKHPSCHSVADMIGFIAGPAVKELFGGLYIVAWVLCCGAGIQGTSVAFNALSENAVCTVWFSFISMIVVAMSASVRTFQNLGWVGWAGFISIYAAVFIVVVAVTQRDRPAAAPREGPFEFGYHAIGATTFHGGMVSTTTIFVSSAGTSAFVPVIAEMRRPQDFRKALYCCMGFVTVSYITFASVIYAYCGHWIASPALGSAGPTVKKVAYGIGLIGLIVSGAFYCHVAAKYLFVRILRNSRHLQANTIVHWSTWLGCTFGLASIAFILAQAIPIFNYLVSITGSLCFAPLALCVPAWIWLYDNSEYRRGGILKQILYGLHILLFLFGCFLCVAGTYGSVQSIINAYHNGTIGSVFSCKDNSGTVLGSTGGH</sequence>
<evidence type="ECO:0000256" key="7">
    <source>
        <dbReference type="SAM" id="Phobius"/>
    </source>
</evidence>
<dbReference type="GO" id="GO:0016020">
    <property type="term" value="C:membrane"/>
    <property type="evidence" value="ECO:0007669"/>
    <property type="project" value="UniProtKB-SubCell"/>
</dbReference>
<feature type="domain" description="Amino acid transporter transmembrane" evidence="8">
    <location>
        <begin position="47"/>
        <end position="442"/>
    </location>
</feature>
<name>A0AAN8ENN5_9EURO</name>
<comment type="similarity">
    <text evidence="2">Belongs to the amino acid/polyamine transporter 2 family.</text>
</comment>
<evidence type="ECO:0000313" key="9">
    <source>
        <dbReference type="EMBL" id="KAK5955122.1"/>
    </source>
</evidence>
<keyword evidence="5 7" id="KW-0472">Membrane</keyword>
<evidence type="ECO:0000256" key="6">
    <source>
        <dbReference type="SAM" id="MobiDB-lite"/>
    </source>
</evidence>
<feature type="transmembrane region" description="Helical" evidence="7">
    <location>
        <begin position="158"/>
        <end position="178"/>
    </location>
</feature>
<keyword evidence="3 7" id="KW-0812">Transmembrane</keyword>
<evidence type="ECO:0000256" key="3">
    <source>
        <dbReference type="ARBA" id="ARBA00022692"/>
    </source>
</evidence>
<dbReference type="AlphaFoldDB" id="A0AAN8ENN5"/>
<evidence type="ECO:0000256" key="4">
    <source>
        <dbReference type="ARBA" id="ARBA00022989"/>
    </source>
</evidence>
<evidence type="ECO:0000313" key="10">
    <source>
        <dbReference type="Proteomes" id="UP001316803"/>
    </source>
</evidence>
<proteinExistence type="inferred from homology"/>
<dbReference type="PANTHER" id="PTHR22950">
    <property type="entry name" value="AMINO ACID TRANSPORTER"/>
    <property type="match status" value="1"/>
</dbReference>